<sequence length="324" mass="36444">MDYRSISPDVKECALRLWEAGWTPNEISAVLCVSTASIYRWSDIYEECGKVTWPASGLQGRPRTIGLAAMAAIRELYSSHPDTYLDELQWHLAIHFDIAISISALQKNLQQVGLTRKVLHKIAAERNGELRAEFLHVIQHNFSGTGREFVIVDESSKNEHSLIRTHGRSQIGQPADIVAPFVRGQRYSLAAAMTVEGYLAANAIPGSFDSFSFFDFIVEDVMNPYPDDFSVLVLDNCRIHHTEMLQEVLNAAHIMLLFLPPYSPDLSPIELSFSTWKAHLRRNGTILHDDNDDDPILTLLESTGCITGEMATNWFRHAGYIVNE</sequence>
<keyword evidence="3" id="KW-1185">Reference proteome</keyword>
<name>A0A8S0VR64_CYCAE</name>
<proteinExistence type="predicted"/>
<comment type="caution">
    <text evidence="2">The sequence shown here is derived from an EMBL/GenBank/DDBJ whole genome shotgun (WGS) entry which is preliminary data.</text>
</comment>
<evidence type="ECO:0000313" key="2">
    <source>
        <dbReference type="EMBL" id="CAA7262385.1"/>
    </source>
</evidence>
<protein>
    <recommendedName>
        <fullName evidence="1">Tc1-like transposase DDE domain-containing protein</fullName>
    </recommendedName>
</protein>
<evidence type="ECO:0000259" key="1">
    <source>
        <dbReference type="Pfam" id="PF13358"/>
    </source>
</evidence>
<dbReference type="InterPro" id="IPR009057">
    <property type="entry name" value="Homeodomain-like_sf"/>
</dbReference>
<dbReference type="OrthoDB" id="2266637at2759"/>
<dbReference type="Gene3D" id="3.30.420.10">
    <property type="entry name" value="Ribonuclease H-like superfamily/Ribonuclease H"/>
    <property type="match status" value="1"/>
</dbReference>
<dbReference type="Proteomes" id="UP000467700">
    <property type="component" value="Unassembled WGS sequence"/>
</dbReference>
<dbReference type="InterPro" id="IPR036397">
    <property type="entry name" value="RNaseH_sf"/>
</dbReference>
<reference evidence="2 3" key="1">
    <citation type="submission" date="2020-01" db="EMBL/GenBank/DDBJ databases">
        <authorList>
            <person name="Gupta K D."/>
        </authorList>
    </citation>
    <scope>NUCLEOTIDE SEQUENCE [LARGE SCALE GENOMIC DNA]</scope>
</reference>
<dbReference type="Pfam" id="PF13358">
    <property type="entry name" value="DDE_3"/>
    <property type="match status" value="1"/>
</dbReference>
<dbReference type="GO" id="GO:0003676">
    <property type="term" value="F:nucleic acid binding"/>
    <property type="evidence" value="ECO:0007669"/>
    <property type="project" value="InterPro"/>
</dbReference>
<dbReference type="Pfam" id="PF13384">
    <property type="entry name" value="HTH_23"/>
    <property type="match status" value="1"/>
</dbReference>
<dbReference type="InterPro" id="IPR038717">
    <property type="entry name" value="Tc1-like_DDE_dom"/>
</dbReference>
<dbReference type="PANTHER" id="PTHR46564:SF1">
    <property type="entry name" value="TRANSPOSASE"/>
    <property type="match status" value="1"/>
</dbReference>
<evidence type="ECO:0000313" key="3">
    <source>
        <dbReference type="Proteomes" id="UP000467700"/>
    </source>
</evidence>
<feature type="domain" description="Tc1-like transposase DDE" evidence="1">
    <location>
        <begin position="149"/>
        <end position="285"/>
    </location>
</feature>
<dbReference type="SUPFAM" id="SSF46689">
    <property type="entry name" value="Homeodomain-like"/>
    <property type="match status" value="1"/>
</dbReference>
<dbReference type="InterPro" id="IPR047655">
    <property type="entry name" value="Transpos_IS630-like"/>
</dbReference>
<dbReference type="PANTHER" id="PTHR46564">
    <property type="entry name" value="TRANSPOSASE"/>
    <property type="match status" value="1"/>
</dbReference>
<organism evidence="2 3">
    <name type="scientific">Cyclocybe aegerita</name>
    <name type="common">Black poplar mushroom</name>
    <name type="synonym">Agrocybe aegerita</name>
    <dbReference type="NCBI Taxonomy" id="1973307"/>
    <lineage>
        <taxon>Eukaryota</taxon>
        <taxon>Fungi</taxon>
        <taxon>Dikarya</taxon>
        <taxon>Basidiomycota</taxon>
        <taxon>Agaricomycotina</taxon>
        <taxon>Agaricomycetes</taxon>
        <taxon>Agaricomycetidae</taxon>
        <taxon>Agaricales</taxon>
        <taxon>Agaricineae</taxon>
        <taxon>Bolbitiaceae</taxon>
        <taxon>Cyclocybe</taxon>
    </lineage>
</organism>
<dbReference type="NCBIfam" id="NF033545">
    <property type="entry name" value="transpos_IS630"/>
    <property type="match status" value="1"/>
</dbReference>
<dbReference type="EMBL" id="CACVBS010000036">
    <property type="protein sequence ID" value="CAA7262385.1"/>
    <property type="molecule type" value="Genomic_DNA"/>
</dbReference>
<gene>
    <name evidence="2" type="ORF">AAE3_LOCUS4831</name>
</gene>
<accession>A0A8S0VR64</accession>
<dbReference type="AlphaFoldDB" id="A0A8S0VR64"/>